<dbReference type="RefSeq" id="WP_138235288.1">
    <property type="nucleotide sequence ID" value="NZ_CP185860.1"/>
</dbReference>
<keyword evidence="1" id="KW-0862">Zinc</keyword>
<keyword evidence="1" id="KW-0645">Protease</keyword>
<comment type="pathway">
    <text evidence="1">Cell wall degradation; peptidoglycan degradation.</text>
</comment>
<dbReference type="Pfam" id="PF00246">
    <property type="entry name" value="Peptidase_M14"/>
    <property type="match status" value="1"/>
</dbReference>
<dbReference type="Gene3D" id="3.40.630.10">
    <property type="entry name" value="Zn peptidases"/>
    <property type="match status" value="1"/>
</dbReference>
<feature type="compositionally biased region" description="Polar residues" evidence="3">
    <location>
        <begin position="1"/>
        <end position="15"/>
    </location>
</feature>
<dbReference type="InterPro" id="IPR043691">
    <property type="entry name" value="MpaA"/>
</dbReference>
<name>A0ABY2UM09_9GAMM</name>
<evidence type="ECO:0000313" key="6">
    <source>
        <dbReference type="Proteomes" id="UP000306791"/>
    </source>
</evidence>
<comment type="catalytic activity">
    <reaction evidence="1">
        <text>L-alanyl-gamma-D-glutamyl-meso-2,6-diaminopimelate + H2O = L-alanyl-D-glutamate + meso-2,6-diaminopimelate</text>
        <dbReference type="Rhea" id="RHEA:28398"/>
        <dbReference type="ChEBI" id="CHEBI:15377"/>
        <dbReference type="ChEBI" id="CHEBI:57791"/>
        <dbReference type="ChEBI" id="CHEBI:61395"/>
        <dbReference type="ChEBI" id="CHEBI:61401"/>
    </reaction>
</comment>
<reference evidence="5 6" key="1">
    <citation type="submission" date="2019-05" db="EMBL/GenBank/DDBJ databases">
        <title>Microbulbifer harenosus sp. nov., an alginate-degrading bacterium isolated from coastal sand.</title>
        <authorList>
            <person name="Huang H."/>
            <person name="Mo K."/>
            <person name="Bao S."/>
        </authorList>
    </citation>
    <scope>NUCLEOTIDE SEQUENCE [LARGE SCALE GENOMIC DNA]</scope>
    <source>
        <strain evidence="5 6">HB161719</strain>
    </source>
</reference>
<dbReference type="Proteomes" id="UP000306791">
    <property type="component" value="Unassembled WGS sequence"/>
</dbReference>
<keyword evidence="6" id="KW-1185">Reference proteome</keyword>
<keyword evidence="1" id="KW-0378">Hydrolase</keyword>
<evidence type="ECO:0000256" key="1">
    <source>
        <dbReference type="HAMAP-Rule" id="MF_02211"/>
    </source>
</evidence>
<feature type="binding site" evidence="1">
    <location>
        <position position="71"/>
    </location>
    <ligand>
        <name>Zn(2+)</name>
        <dbReference type="ChEBI" id="CHEBI:29105"/>
        <note>catalytic</note>
    </ligand>
</feature>
<feature type="region of interest" description="Disordered" evidence="3">
    <location>
        <begin position="1"/>
        <end position="25"/>
    </location>
</feature>
<keyword evidence="1" id="KW-0963">Cytoplasm</keyword>
<comment type="function">
    <text evidence="1">Involved in muropeptide degradation. Catalyzes the hydrolysis of the gamma-D-glutamyl-diaminopimelic acid (gamma-D-Glu-Dap) amide bond in the murein tripeptide L-alanyl-gamma-D-glutamyl-meso-diaminopimelic acid, leading to the formation of L-Ala-gamma-D-Glu and Dap.</text>
</comment>
<evidence type="ECO:0000259" key="4">
    <source>
        <dbReference type="PROSITE" id="PS52035"/>
    </source>
</evidence>
<dbReference type="HAMAP" id="MF_02211">
    <property type="entry name" value="MpaA_carboxypeptidase"/>
    <property type="match status" value="1"/>
</dbReference>
<comment type="subcellular location">
    <subcellularLocation>
        <location evidence="1">Cytoplasm</location>
    </subcellularLocation>
</comment>
<comment type="similarity">
    <text evidence="1 2">Belongs to the peptidase M14 family.</text>
</comment>
<evidence type="ECO:0000313" key="5">
    <source>
        <dbReference type="EMBL" id="TLM77607.1"/>
    </source>
</evidence>
<feature type="binding site" evidence="1">
    <location>
        <position position="176"/>
    </location>
    <ligand>
        <name>Zn(2+)</name>
        <dbReference type="ChEBI" id="CHEBI:29105"/>
        <note>catalytic</note>
    </ligand>
</feature>
<accession>A0ABY2UM09</accession>
<evidence type="ECO:0000256" key="3">
    <source>
        <dbReference type="SAM" id="MobiDB-lite"/>
    </source>
</evidence>
<protein>
    <recommendedName>
        <fullName evidence="1">Murein peptide amidase A</fullName>
        <ecNumber evidence="1">3.4.17.-</ecNumber>
    </recommendedName>
    <alternativeName>
        <fullName evidence="1">Gamma-D-Glu-Dap amidase</fullName>
    </alternativeName>
    <alternativeName>
        <fullName evidence="1">Zinc metallocarboxypeptidase MpaA</fullName>
    </alternativeName>
</protein>
<sequence>MTQLQQSARSGNGKSNSDHGPALRPRTERGLFAHRRLQYGLSALGAPLLYFPAEVQDQHTGMVMAGTHGDEVAAVVTLSCALRSLGTGQLRHHVILAVNPDGCQLGTRSNANGVDLNRNFVTANWKSDGTIYRWNSAADERDVYLSTGTQAGSEPETDALCRLVHDLKPVWLVSIHEPLACVDDPQQSPLGHWLAERMELPLVTDLGYKTPGSFGTWCEEQQYPCITLEYPPISADAASEEYLAAMIELLCYTP</sequence>
<feature type="active site" description="Proton donor/acceptor" evidence="2">
    <location>
        <position position="229"/>
    </location>
</feature>
<organism evidence="5 6">
    <name type="scientific">Microbulbifer harenosus</name>
    <dbReference type="NCBI Taxonomy" id="2576840"/>
    <lineage>
        <taxon>Bacteria</taxon>
        <taxon>Pseudomonadati</taxon>
        <taxon>Pseudomonadota</taxon>
        <taxon>Gammaproteobacteria</taxon>
        <taxon>Cellvibrionales</taxon>
        <taxon>Microbulbiferaceae</taxon>
        <taxon>Microbulbifer</taxon>
    </lineage>
</organism>
<dbReference type="EC" id="3.4.17.-" evidence="1"/>
<comment type="cofactor">
    <cofactor evidence="1">
        <name>Zn(2+)</name>
        <dbReference type="ChEBI" id="CHEBI:29105"/>
    </cofactor>
    <text evidence="1">Binds 1 zinc ion per subunit.</text>
</comment>
<keyword evidence="1" id="KW-0482">Metalloprotease</keyword>
<dbReference type="InterPro" id="IPR000834">
    <property type="entry name" value="Peptidase_M14"/>
</dbReference>
<gene>
    <name evidence="1 5" type="primary">mpaA</name>
    <name evidence="5" type="ORF">FDY93_08335</name>
</gene>
<keyword evidence="1" id="KW-0121">Carboxypeptidase</keyword>
<feature type="domain" description="Peptidase M14" evidence="4">
    <location>
        <begin position="12"/>
        <end position="253"/>
    </location>
</feature>
<proteinExistence type="inferred from homology"/>
<dbReference type="PROSITE" id="PS52035">
    <property type="entry name" value="PEPTIDASE_M14"/>
    <property type="match status" value="1"/>
</dbReference>
<dbReference type="NCBIfam" id="NF007897">
    <property type="entry name" value="PRK10602.1"/>
    <property type="match status" value="1"/>
</dbReference>
<dbReference type="EMBL" id="VANI01000009">
    <property type="protein sequence ID" value="TLM77607.1"/>
    <property type="molecule type" value="Genomic_DNA"/>
</dbReference>
<evidence type="ECO:0000256" key="2">
    <source>
        <dbReference type="PROSITE-ProRule" id="PRU01379"/>
    </source>
</evidence>
<keyword evidence="1" id="KW-0961">Cell wall biogenesis/degradation</keyword>
<dbReference type="SUPFAM" id="SSF53187">
    <property type="entry name" value="Zn-dependent exopeptidases"/>
    <property type="match status" value="1"/>
</dbReference>
<comment type="caution">
    <text evidence="5">The sequence shown here is derived from an EMBL/GenBank/DDBJ whole genome shotgun (WGS) entry which is preliminary data.</text>
</comment>
<keyword evidence="1" id="KW-0479">Metal-binding</keyword>
<comment type="subunit">
    <text evidence="1">Homodimer.</text>
</comment>
<feature type="binding site" evidence="1">
    <location>
        <position position="68"/>
    </location>
    <ligand>
        <name>Zn(2+)</name>
        <dbReference type="ChEBI" id="CHEBI:29105"/>
        <note>catalytic</note>
    </ligand>
</feature>